<dbReference type="InterPro" id="IPR006600">
    <property type="entry name" value="HTH_CenpB_DNA-bd_dom"/>
</dbReference>
<dbReference type="InterPro" id="IPR009057">
    <property type="entry name" value="Homeodomain-like_sf"/>
</dbReference>
<dbReference type="Pfam" id="PF03221">
    <property type="entry name" value="HTH_Tnp_Tc5"/>
    <property type="match status" value="1"/>
</dbReference>
<comment type="caution">
    <text evidence="4">The sequence shown here is derived from an EMBL/GenBank/DDBJ whole genome shotgun (WGS) entry which is preliminary data.</text>
</comment>
<dbReference type="OrthoDB" id="6596490at2759"/>
<accession>A0A4Y2S0A5</accession>
<dbReference type="Proteomes" id="UP000499080">
    <property type="component" value="Unassembled WGS sequence"/>
</dbReference>
<sequence length="438" mass="50984">MHFGNDRIISCHFPTNWPSRSPDPNQCDFWLWGYLKHVVVSGSIANLAELMARTAQHIHNINTDKLRSVVEHAISRLQLVEETGEEHIEHFLSLSWWIDQHKHSITGWQVTLSAFLLLVPELFEKSKFVLFSRFNQYALENYFSQVRRMTILLQWTSCTRTRMLLAELMFAMCRNANYEPDDDIILESTQIIPQTDEDCLDLVVDEPSWIAQKHRKIGIIWSSTVPLMRQATFQKYLFRISTVNSANQIYASNAATATYILLSFKEFANSRAGLQYPSQLFRQTISDEVKKNSNLLRKCKREGKLEEIETALLEWFKIARERKIPISRPILFQKAQDFTNLFGYSDFKATDGWLARWKDRSNIVYRKLHGEKQVADSAAAEDWRKDVWPTLVKDYKPDQIFNTDETGLFFRALPEHTLLFKKESPGGCKNVKKGLTCC</sequence>
<dbReference type="PANTHER" id="PTHR19303:SF73">
    <property type="entry name" value="PROTEIN PDC2"/>
    <property type="match status" value="1"/>
</dbReference>
<evidence type="ECO:0000259" key="3">
    <source>
        <dbReference type="PROSITE" id="PS51253"/>
    </source>
</evidence>
<dbReference type="InterPro" id="IPR050863">
    <property type="entry name" value="CenT-Element_Derived"/>
</dbReference>
<feature type="domain" description="HTH CENPB-type" evidence="3">
    <location>
        <begin position="296"/>
        <end position="367"/>
    </location>
</feature>
<evidence type="ECO:0000256" key="1">
    <source>
        <dbReference type="ARBA" id="ARBA00004123"/>
    </source>
</evidence>
<evidence type="ECO:0000313" key="5">
    <source>
        <dbReference type="Proteomes" id="UP000499080"/>
    </source>
</evidence>
<protein>
    <submittedName>
        <fullName evidence="4">Tigger transposable element-derived protein 4</fullName>
    </submittedName>
</protein>
<dbReference type="AlphaFoldDB" id="A0A4Y2S0A5"/>
<keyword evidence="5" id="KW-1185">Reference proteome</keyword>
<keyword evidence="2" id="KW-0238">DNA-binding</keyword>
<dbReference type="InterPro" id="IPR036397">
    <property type="entry name" value="RNaseH_sf"/>
</dbReference>
<dbReference type="GO" id="GO:0003677">
    <property type="term" value="F:DNA binding"/>
    <property type="evidence" value="ECO:0007669"/>
    <property type="project" value="UniProtKB-KW"/>
</dbReference>
<organism evidence="4 5">
    <name type="scientific">Araneus ventricosus</name>
    <name type="common">Orbweaver spider</name>
    <name type="synonym">Epeira ventricosa</name>
    <dbReference type="NCBI Taxonomy" id="182803"/>
    <lineage>
        <taxon>Eukaryota</taxon>
        <taxon>Metazoa</taxon>
        <taxon>Ecdysozoa</taxon>
        <taxon>Arthropoda</taxon>
        <taxon>Chelicerata</taxon>
        <taxon>Arachnida</taxon>
        <taxon>Araneae</taxon>
        <taxon>Araneomorphae</taxon>
        <taxon>Entelegynae</taxon>
        <taxon>Araneoidea</taxon>
        <taxon>Araneidae</taxon>
        <taxon>Araneus</taxon>
    </lineage>
</organism>
<dbReference type="PROSITE" id="PS51253">
    <property type="entry name" value="HTH_CENPB"/>
    <property type="match status" value="1"/>
</dbReference>
<comment type="subcellular location">
    <subcellularLocation>
        <location evidence="1">Nucleus</location>
    </subcellularLocation>
</comment>
<gene>
    <name evidence="4" type="primary">TIGD4_32</name>
    <name evidence="4" type="ORF">AVEN_96302_1</name>
</gene>
<name>A0A4Y2S0A5_ARAVE</name>
<dbReference type="Gene3D" id="3.30.420.10">
    <property type="entry name" value="Ribonuclease H-like superfamily/Ribonuclease H"/>
    <property type="match status" value="1"/>
</dbReference>
<dbReference type="PANTHER" id="PTHR19303">
    <property type="entry name" value="TRANSPOSON"/>
    <property type="match status" value="1"/>
</dbReference>
<dbReference type="SMART" id="SM00674">
    <property type="entry name" value="CENPB"/>
    <property type="match status" value="1"/>
</dbReference>
<dbReference type="EMBL" id="BGPR01019307">
    <property type="protein sequence ID" value="GBN81568.1"/>
    <property type="molecule type" value="Genomic_DNA"/>
</dbReference>
<dbReference type="SUPFAM" id="SSF46689">
    <property type="entry name" value="Homeodomain-like"/>
    <property type="match status" value="1"/>
</dbReference>
<dbReference type="GO" id="GO:0005634">
    <property type="term" value="C:nucleus"/>
    <property type="evidence" value="ECO:0007669"/>
    <property type="project" value="UniProtKB-SubCell"/>
</dbReference>
<proteinExistence type="predicted"/>
<evidence type="ECO:0000256" key="2">
    <source>
        <dbReference type="ARBA" id="ARBA00023125"/>
    </source>
</evidence>
<evidence type="ECO:0000313" key="4">
    <source>
        <dbReference type="EMBL" id="GBN81568.1"/>
    </source>
</evidence>
<reference evidence="4 5" key="1">
    <citation type="journal article" date="2019" name="Sci. Rep.">
        <title>Orb-weaving spider Araneus ventricosus genome elucidates the spidroin gene catalogue.</title>
        <authorList>
            <person name="Kono N."/>
            <person name="Nakamura H."/>
            <person name="Ohtoshi R."/>
            <person name="Moran D.A.P."/>
            <person name="Shinohara A."/>
            <person name="Yoshida Y."/>
            <person name="Fujiwara M."/>
            <person name="Mori M."/>
            <person name="Tomita M."/>
            <person name="Arakawa K."/>
        </authorList>
    </citation>
    <scope>NUCLEOTIDE SEQUENCE [LARGE SCALE GENOMIC DNA]</scope>
</reference>
<dbReference type="Gene3D" id="1.10.10.60">
    <property type="entry name" value="Homeodomain-like"/>
    <property type="match status" value="1"/>
</dbReference>